<keyword evidence="5" id="KW-0472">Membrane</keyword>
<dbReference type="GO" id="GO:0072546">
    <property type="term" value="C:EMC complex"/>
    <property type="evidence" value="ECO:0007669"/>
    <property type="project" value="TreeGrafter"/>
</dbReference>
<dbReference type="Pfam" id="PF09430">
    <property type="entry name" value="EMC7_beta-sandw"/>
    <property type="match status" value="1"/>
</dbReference>
<evidence type="ECO:0000313" key="9">
    <source>
        <dbReference type="EMBL" id="KAJ5095188.1"/>
    </source>
</evidence>
<evidence type="ECO:0000256" key="7">
    <source>
        <dbReference type="SAM" id="SignalP"/>
    </source>
</evidence>
<evidence type="ECO:0000256" key="5">
    <source>
        <dbReference type="ARBA" id="ARBA00023136"/>
    </source>
</evidence>
<feature type="domain" description="ER membrane protein complex subunit 7 beta-sandwich" evidence="8">
    <location>
        <begin position="29"/>
        <end position="164"/>
    </location>
</feature>
<name>A0A9W9K6P8_9EURO</name>
<protein>
    <recommendedName>
        <fullName evidence="8">ER membrane protein complex subunit 7 beta-sandwich domain-containing protein</fullName>
    </recommendedName>
</protein>
<dbReference type="PANTHER" id="PTHR13605">
    <property type="entry name" value="ER MEMBRANE PROTEIN COMPLEX SUBUNIT 7"/>
    <property type="match status" value="1"/>
</dbReference>
<sequence length="272" mass="28800">MLLLALALLCNLAAAALTITIPPSTHLPNPHVLPATTHATLTTLPSTNQDHILTASLTRSSTLVFRNIPSGNPESYLLDIRSSEFMFAPYRVDVAADGSILGIWETFRGNPWDNRGAEKYVVDVAGKRSADVVVEAKVLGRKGFYEERAKFSPLSLVKNPMILLAIVALVFTLGMPKLMENSMCPMPNSPSRESGLDVLIAHCAVDPEMRAEFEQQQRSSPLGGATSNAMAGGGFDLAGWMAGTAPGPMANAEGARGGATGRDAGGAARRRG</sequence>
<feature type="chain" id="PRO_5040783876" description="ER membrane protein complex subunit 7 beta-sandwich domain-containing protein" evidence="7">
    <location>
        <begin position="16"/>
        <end position="272"/>
    </location>
</feature>
<dbReference type="InterPro" id="IPR039163">
    <property type="entry name" value="EMC7"/>
</dbReference>
<keyword evidence="3 7" id="KW-0732">Signal</keyword>
<dbReference type="RefSeq" id="XP_056473338.1">
    <property type="nucleotide sequence ID" value="XM_056619972.1"/>
</dbReference>
<keyword evidence="10" id="KW-1185">Reference proteome</keyword>
<feature type="signal peptide" evidence="7">
    <location>
        <begin position="1"/>
        <end position="15"/>
    </location>
</feature>
<dbReference type="GeneID" id="81358951"/>
<reference evidence="9" key="2">
    <citation type="journal article" date="2023" name="IMA Fungus">
        <title>Comparative genomic study of the Penicillium genus elucidates a diverse pangenome and 15 lateral gene transfer events.</title>
        <authorList>
            <person name="Petersen C."/>
            <person name="Sorensen T."/>
            <person name="Nielsen M.R."/>
            <person name="Sondergaard T.E."/>
            <person name="Sorensen J.L."/>
            <person name="Fitzpatrick D.A."/>
            <person name="Frisvad J.C."/>
            <person name="Nielsen K.L."/>
        </authorList>
    </citation>
    <scope>NUCLEOTIDE SEQUENCE</scope>
    <source>
        <strain evidence="9">IBT 30761</strain>
    </source>
</reference>
<keyword evidence="2" id="KW-0812">Transmembrane</keyword>
<dbReference type="AlphaFoldDB" id="A0A9W9K6P8"/>
<reference evidence="9" key="1">
    <citation type="submission" date="2022-11" db="EMBL/GenBank/DDBJ databases">
        <authorList>
            <person name="Petersen C."/>
        </authorList>
    </citation>
    <scope>NUCLEOTIDE SEQUENCE</scope>
    <source>
        <strain evidence="9">IBT 30761</strain>
    </source>
</reference>
<evidence type="ECO:0000256" key="6">
    <source>
        <dbReference type="SAM" id="MobiDB-lite"/>
    </source>
</evidence>
<evidence type="ECO:0000256" key="3">
    <source>
        <dbReference type="ARBA" id="ARBA00022729"/>
    </source>
</evidence>
<dbReference type="InterPro" id="IPR019008">
    <property type="entry name" value="Beta_sandwich_EMC7"/>
</dbReference>
<evidence type="ECO:0000256" key="4">
    <source>
        <dbReference type="ARBA" id="ARBA00022989"/>
    </source>
</evidence>
<keyword evidence="4" id="KW-1133">Transmembrane helix</keyword>
<evidence type="ECO:0000256" key="2">
    <source>
        <dbReference type="ARBA" id="ARBA00022692"/>
    </source>
</evidence>
<comment type="subcellular location">
    <subcellularLocation>
        <location evidence="1">Membrane</location>
        <topology evidence="1">Single-pass membrane protein</topology>
    </subcellularLocation>
</comment>
<gene>
    <name evidence="9" type="ORF">N7532_007479</name>
</gene>
<organism evidence="9 10">
    <name type="scientific">Penicillium argentinense</name>
    <dbReference type="NCBI Taxonomy" id="1131581"/>
    <lineage>
        <taxon>Eukaryota</taxon>
        <taxon>Fungi</taxon>
        <taxon>Dikarya</taxon>
        <taxon>Ascomycota</taxon>
        <taxon>Pezizomycotina</taxon>
        <taxon>Eurotiomycetes</taxon>
        <taxon>Eurotiomycetidae</taxon>
        <taxon>Eurotiales</taxon>
        <taxon>Aspergillaceae</taxon>
        <taxon>Penicillium</taxon>
    </lineage>
</organism>
<feature type="region of interest" description="Disordered" evidence="6">
    <location>
        <begin position="246"/>
        <end position="272"/>
    </location>
</feature>
<dbReference type="EMBL" id="JAPQKI010000006">
    <property type="protein sequence ID" value="KAJ5095188.1"/>
    <property type="molecule type" value="Genomic_DNA"/>
</dbReference>
<evidence type="ECO:0000259" key="8">
    <source>
        <dbReference type="Pfam" id="PF09430"/>
    </source>
</evidence>
<dbReference type="PANTHER" id="PTHR13605:SF4">
    <property type="entry name" value="ER MEMBRANE PROTEIN COMPLEX SUBUNIT 7"/>
    <property type="match status" value="1"/>
</dbReference>
<proteinExistence type="predicted"/>
<evidence type="ECO:0000256" key="1">
    <source>
        <dbReference type="ARBA" id="ARBA00004167"/>
    </source>
</evidence>
<dbReference type="OrthoDB" id="27095at2759"/>
<dbReference type="Proteomes" id="UP001149074">
    <property type="component" value="Unassembled WGS sequence"/>
</dbReference>
<evidence type="ECO:0000313" key="10">
    <source>
        <dbReference type="Proteomes" id="UP001149074"/>
    </source>
</evidence>
<feature type="compositionally biased region" description="Gly residues" evidence="6">
    <location>
        <begin position="255"/>
        <end position="264"/>
    </location>
</feature>
<accession>A0A9W9K6P8</accession>
<comment type="caution">
    <text evidence="9">The sequence shown here is derived from an EMBL/GenBank/DDBJ whole genome shotgun (WGS) entry which is preliminary data.</text>
</comment>